<sequence length="258" mass="27204">MPCRLLPHTARGPGDPDRRRRGKAFTAGAGRVPERERRPGRPWRRAFFGRRPFPAPPGNPLWLGRSAARLDTAAMGRASKIGATPTSAGVCQHARMNVESPDHIGRCHVSLQVGGTGSGKPVLETLPARAVGPGLFELAGSPGLVEGCAAGDLLKIDGEGLFQVERRGPNLCIQAFGEPAFDAGSLEALTKGFAPLNGLVEAPADRRFIVVTVPASAGFPAVEAVMDAWSASVSGELEWGFSNVFGADGEPLNWWQPA</sequence>
<keyword evidence="3" id="KW-1185">Reference proteome</keyword>
<proteinExistence type="predicted"/>
<feature type="region of interest" description="Disordered" evidence="1">
    <location>
        <begin position="1"/>
        <end position="41"/>
    </location>
</feature>
<dbReference type="Proteomes" id="UP000198280">
    <property type="component" value="Unassembled WGS sequence"/>
</dbReference>
<accession>A0A239NXN9</accession>
<evidence type="ECO:0000313" key="3">
    <source>
        <dbReference type="Proteomes" id="UP000198280"/>
    </source>
</evidence>
<evidence type="ECO:0008006" key="4">
    <source>
        <dbReference type="Google" id="ProtNLM"/>
    </source>
</evidence>
<dbReference type="Pfam" id="PF14085">
    <property type="entry name" value="DUF4265"/>
    <property type="match status" value="1"/>
</dbReference>
<reference evidence="2 3" key="1">
    <citation type="submission" date="2017-06" db="EMBL/GenBank/DDBJ databases">
        <authorList>
            <person name="Kim H.J."/>
            <person name="Triplett B.A."/>
        </authorList>
    </citation>
    <scope>NUCLEOTIDE SEQUENCE [LARGE SCALE GENOMIC DNA]</scope>
    <source>
        <strain evidence="2 3">CGMCC 4.1858</strain>
    </source>
</reference>
<protein>
    <recommendedName>
        <fullName evidence="4">DUF4265 domain-containing protein</fullName>
    </recommendedName>
</protein>
<organism evidence="2 3">
    <name type="scientific">Actinacidiphila glaucinigra</name>
    <dbReference type="NCBI Taxonomy" id="235986"/>
    <lineage>
        <taxon>Bacteria</taxon>
        <taxon>Bacillati</taxon>
        <taxon>Actinomycetota</taxon>
        <taxon>Actinomycetes</taxon>
        <taxon>Kitasatosporales</taxon>
        <taxon>Streptomycetaceae</taxon>
        <taxon>Actinacidiphila</taxon>
    </lineage>
</organism>
<dbReference type="AlphaFoldDB" id="A0A239NXN9"/>
<evidence type="ECO:0000256" key="1">
    <source>
        <dbReference type="SAM" id="MobiDB-lite"/>
    </source>
</evidence>
<evidence type="ECO:0000313" key="2">
    <source>
        <dbReference type="EMBL" id="SNT59114.1"/>
    </source>
</evidence>
<dbReference type="InterPro" id="IPR025361">
    <property type="entry name" value="DUF4265"/>
</dbReference>
<dbReference type="EMBL" id="FZOF01000053">
    <property type="protein sequence ID" value="SNT59114.1"/>
    <property type="molecule type" value="Genomic_DNA"/>
</dbReference>
<name>A0A239NXN9_9ACTN</name>
<gene>
    <name evidence="2" type="ORF">SAMN05216252_15318</name>
</gene>